<evidence type="ECO:0000313" key="1">
    <source>
        <dbReference type="EMBL" id="EDO61693.1"/>
    </source>
</evidence>
<protein>
    <submittedName>
        <fullName evidence="1">Uncharacterized protein</fullName>
    </submittedName>
</protein>
<sequence length="35" mass="3821">MEKAKIGDGKEGCLGRSQYSSKAFRAVRRSKMTSG</sequence>
<proteinExistence type="predicted"/>
<gene>
    <name evidence="1" type="ORF">CLOLEP_02093</name>
</gene>
<dbReference type="AlphaFoldDB" id="A7VU47"/>
<dbReference type="EMBL" id="ABCB02000018">
    <property type="protein sequence ID" value="EDO61693.1"/>
    <property type="molecule type" value="Genomic_DNA"/>
</dbReference>
<reference evidence="1 2" key="2">
    <citation type="submission" date="2007-08" db="EMBL/GenBank/DDBJ databases">
        <authorList>
            <person name="Fulton L."/>
            <person name="Clifton S."/>
            <person name="Fulton B."/>
            <person name="Xu J."/>
            <person name="Minx P."/>
            <person name="Pepin K.H."/>
            <person name="Johnson M."/>
            <person name="Thiruvilangam P."/>
            <person name="Bhonagiri V."/>
            <person name="Nash W.E."/>
            <person name="Wang C."/>
            <person name="Mardis E.R."/>
            <person name="Wilson R.K."/>
        </authorList>
    </citation>
    <scope>NUCLEOTIDE SEQUENCE [LARGE SCALE GENOMIC DNA]</scope>
    <source>
        <strain evidence="1 2">DSM 753</strain>
    </source>
</reference>
<accession>A7VU47</accession>
<dbReference type="Proteomes" id="UP000003490">
    <property type="component" value="Unassembled WGS sequence"/>
</dbReference>
<name>A7VU47_9FIRM</name>
<dbReference type="HOGENOM" id="CLU_3364260_0_0_9"/>
<comment type="caution">
    <text evidence="1">The sequence shown here is derived from an EMBL/GenBank/DDBJ whole genome shotgun (WGS) entry which is preliminary data.</text>
</comment>
<evidence type="ECO:0000313" key="2">
    <source>
        <dbReference type="Proteomes" id="UP000003490"/>
    </source>
</evidence>
<reference evidence="1 2" key="1">
    <citation type="submission" date="2007-08" db="EMBL/GenBank/DDBJ databases">
        <title>Draft genome sequence of Clostridium leptum (DSM 753).</title>
        <authorList>
            <person name="Sudarsanam P."/>
            <person name="Ley R."/>
            <person name="Guruge J."/>
            <person name="Turnbaugh P.J."/>
            <person name="Mahowald M."/>
            <person name="Liep D."/>
            <person name="Gordon J."/>
        </authorList>
    </citation>
    <scope>NUCLEOTIDE SEQUENCE [LARGE SCALE GENOMIC DNA]</scope>
    <source>
        <strain evidence="1 2">DSM 753</strain>
    </source>
</reference>
<organism evidence="1 2">
    <name type="scientific">[Clostridium] leptum DSM 753</name>
    <dbReference type="NCBI Taxonomy" id="428125"/>
    <lineage>
        <taxon>Bacteria</taxon>
        <taxon>Bacillati</taxon>
        <taxon>Bacillota</taxon>
        <taxon>Clostridia</taxon>
        <taxon>Eubacteriales</taxon>
        <taxon>Oscillospiraceae</taxon>
        <taxon>Oscillospiraceae incertae sedis</taxon>
    </lineage>
</organism>